<dbReference type="HOGENOM" id="CLU_1956949_0_0_5"/>
<dbReference type="InterPro" id="IPR000792">
    <property type="entry name" value="Tscrpt_reg_LuxR_C"/>
</dbReference>
<dbReference type="Gene3D" id="1.10.10.10">
    <property type="entry name" value="Winged helix-like DNA-binding domain superfamily/Winged helix DNA-binding domain"/>
    <property type="match status" value="1"/>
</dbReference>
<accession>A3VDJ5</accession>
<dbReference type="eggNOG" id="COG2197">
    <property type="taxonomic scope" value="Bacteria"/>
</dbReference>
<dbReference type="SUPFAM" id="SSF46894">
    <property type="entry name" value="C-terminal effector domain of the bipartite response regulators"/>
    <property type="match status" value="1"/>
</dbReference>
<dbReference type="EMBL" id="AAMT01000004">
    <property type="protein sequence ID" value="EAQ13584.1"/>
    <property type="molecule type" value="Genomic_DNA"/>
</dbReference>
<name>A3VDJ5_9RHOB</name>
<dbReference type="CDD" id="cd06170">
    <property type="entry name" value="LuxR_C_like"/>
    <property type="match status" value="1"/>
</dbReference>
<dbReference type="Proteomes" id="UP000002931">
    <property type="component" value="Unassembled WGS sequence"/>
</dbReference>
<dbReference type="SMART" id="SM00421">
    <property type="entry name" value="HTH_LUXR"/>
    <property type="match status" value="1"/>
</dbReference>
<evidence type="ECO:0000259" key="1">
    <source>
        <dbReference type="SMART" id="SM00421"/>
    </source>
</evidence>
<proteinExistence type="predicted"/>
<dbReference type="PRINTS" id="PR00038">
    <property type="entry name" value="HTHLUXR"/>
</dbReference>
<dbReference type="GO" id="GO:0006355">
    <property type="term" value="P:regulation of DNA-templated transcription"/>
    <property type="evidence" value="ECO:0007669"/>
    <property type="project" value="InterPro"/>
</dbReference>
<dbReference type="InterPro" id="IPR016032">
    <property type="entry name" value="Sig_transdc_resp-reg_C-effctor"/>
</dbReference>
<organism evidence="2 3">
    <name type="scientific">Maritimibacter alkaliphilus HTCC2654</name>
    <dbReference type="NCBI Taxonomy" id="314271"/>
    <lineage>
        <taxon>Bacteria</taxon>
        <taxon>Pseudomonadati</taxon>
        <taxon>Pseudomonadota</taxon>
        <taxon>Alphaproteobacteria</taxon>
        <taxon>Rhodobacterales</taxon>
        <taxon>Roseobacteraceae</taxon>
        <taxon>Maritimibacter</taxon>
    </lineage>
</organism>
<reference evidence="2 3" key="1">
    <citation type="journal article" date="2010" name="J. Bacteriol.">
        <title>Genome sequences of Pelagibaca bermudensis HTCC2601T and Maritimibacter alkaliphilus HTCC2654T, the type strains of two marine Roseobacter genera.</title>
        <authorList>
            <person name="Thrash J.C."/>
            <person name="Cho J.C."/>
            <person name="Ferriera S."/>
            <person name="Johnson J."/>
            <person name="Vergin K.L."/>
            <person name="Giovannoni S.J."/>
        </authorList>
    </citation>
    <scope>NUCLEOTIDE SEQUENCE [LARGE SCALE GENOMIC DNA]</scope>
    <source>
        <strain evidence="2 3">HTCC2654</strain>
    </source>
</reference>
<dbReference type="STRING" id="314271.RB2654_02684"/>
<comment type="caution">
    <text evidence="2">The sequence shown here is derived from an EMBL/GenBank/DDBJ whole genome shotgun (WGS) entry which is preliminary data.</text>
</comment>
<dbReference type="Pfam" id="PF00196">
    <property type="entry name" value="GerE"/>
    <property type="match status" value="1"/>
</dbReference>
<dbReference type="GO" id="GO:0003677">
    <property type="term" value="F:DNA binding"/>
    <property type="evidence" value="ECO:0007669"/>
    <property type="project" value="InterPro"/>
</dbReference>
<dbReference type="InterPro" id="IPR036388">
    <property type="entry name" value="WH-like_DNA-bd_sf"/>
</dbReference>
<evidence type="ECO:0000313" key="2">
    <source>
        <dbReference type="EMBL" id="EAQ13584.1"/>
    </source>
</evidence>
<gene>
    <name evidence="2" type="ORF">RB2654_02684</name>
</gene>
<feature type="domain" description="HTH luxR-type" evidence="1">
    <location>
        <begin position="54"/>
        <end position="111"/>
    </location>
</feature>
<evidence type="ECO:0000313" key="3">
    <source>
        <dbReference type="Proteomes" id="UP000002931"/>
    </source>
</evidence>
<keyword evidence="3" id="KW-1185">Reference proteome</keyword>
<sequence length="128" mass="13995">MLVGSTATTLLIYLLVLSPEGIDRRISAPDMQRVARPVDQEEEKGQILSDLQEDWGLSNAETEVTLFAVKGFSNKEISELRGSSIATVKKQLSSVYRKSGMENRFQLIAYVNDEAITAGLSASRSAGE</sequence>
<protein>
    <submittedName>
        <fullName evidence="2">Transcriptional regulator, LuxR family protein</fullName>
    </submittedName>
</protein>
<dbReference type="AlphaFoldDB" id="A3VDJ5"/>